<gene>
    <name evidence="1" type="ORF">SCALOS_LOCUS1064</name>
</gene>
<accession>A0ACA9K2M2</accession>
<protein>
    <submittedName>
        <fullName evidence="1">3939_t:CDS:1</fullName>
    </submittedName>
</protein>
<organism evidence="1 2">
    <name type="scientific">Scutellospora calospora</name>
    <dbReference type="NCBI Taxonomy" id="85575"/>
    <lineage>
        <taxon>Eukaryota</taxon>
        <taxon>Fungi</taxon>
        <taxon>Fungi incertae sedis</taxon>
        <taxon>Mucoromycota</taxon>
        <taxon>Glomeromycotina</taxon>
        <taxon>Glomeromycetes</taxon>
        <taxon>Diversisporales</taxon>
        <taxon>Gigasporaceae</taxon>
        <taxon>Scutellospora</taxon>
    </lineage>
</organism>
<evidence type="ECO:0000313" key="1">
    <source>
        <dbReference type="EMBL" id="CAG8448456.1"/>
    </source>
</evidence>
<evidence type="ECO:0000313" key="2">
    <source>
        <dbReference type="Proteomes" id="UP000789860"/>
    </source>
</evidence>
<keyword evidence="2" id="KW-1185">Reference proteome</keyword>
<dbReference type="EMBL" id="CAJVPM010000635">
    <property type="protein sequence ID" value="CAG8448456.1"/>
    <property type="molecule type" value="Genomic_DNA"/>
</dbReference>
<name>A0ACA9K2M2_9GLOM</name>
<sequence>MNSDTFIIDQIILENTQIILDNSDEIDISKESYKDDTFIVDQVILENTQIILNDSDKIEDINYDELELENLNIYSKFFLTMPDEIDIEIEDTSMKSPTLYIVVDIINSQECKK</sequence>
<comment type="caution">
    <text evidence="1">The sequence shown here is derived from an EMBL/GenBank/DDBJ whole genome shotgun (WGS) entry which is preliminary data.</text>
</comment>
<reference evidence="1" key="1">
    <citation type="submission" date="2021-06" db="EMBL/GenBank/DDBJ databases">
        <authorList>
            <person name="Kallberg Y."/>
            <person name="Tangrot J."/>
            <person name="Rosling A."/>
        </authorList>
    </citation>
    <scope>NUCLEOTIDE SEQUENCE</scope>
    <source>
        <strain evidence="1">AU212A</strain>
    </source>
</reference>
<dbReference type="Proteomes" id="UP000789860">
    <property type="component" value="Unassembled WGS sequence"/>
</dbReference>
<proteinExistence type="predicted"/>